<sequence>MTSDRRSNPARIKIWNAKRRARGLCGPRESISSKDGNLVDVPIMQDKVNGDVVFITFVYGPPVEHEQSVVWVMIARLAPDDEMSWQENEHVKERLDRVVYNAAFREKYQHAQVGASSGLLNETSMVLIPKVESLEKVISENQRDFVLGRLIQDNFFIVHEAFHHLKLKKNGGKGELALKMDMNKAYDRIEWNFS</sequence>
<evidence type="ECO:0000313" key="1">
    <source>
        <dbReference type="EMBL" id="KAF7807121.1"/>
    </source>
</evidence>
<reference evidence="1" key="1">
    <citation type="submission" date="2020-09" db="EMBL/GenBank/DDBJ databases">
        <title>Genome-Enabled Discovery of Anthraquinone Biosynthesis in Senna tora.</title>
        <authorList>
            <person name="Kang S.-H."/>
            <person name="Pandey R.P."/>
            <person name="Lee C.-M."/>
            <person name="Sim J.-S."/>
            <person name="Jeong J.-T."/>
            <person name="Choi B.-S."/>
            <person name="Jung M."/>
            <person name="Ginzburg D."/>
            <person name="Zhao K."/>
            <person name="Won S.Y."/>
            <person name="Oh T.-J."/>
            <person name="Yu Y."/>
            <person name="Kim N.-H."/>
            <person name="Lee O.R."/>
            <person name="Lee T.-H."/>
            <person name="Bashyal P."/>
            <person name="Kim T.-S."/>
            <person name="Lee W.-H."/>
            <person name="Kawkins C."/>
            <person name="Kim C.-K."/>
            <person name="Kim J.S."/>
            <person name="Ahn B.O."/>
            <person name="Rhee S.Y."/>
            <person name="Sohng J.K."/>
        </authorList>
    </citation>
    <scope>NUCLEOTIDE SEQUENCE</scope>
    <source>
        <tissue evidence="1">Leaf</tissue>
    </source>
</reference>
<evidence type="ECO:0000313" key="2">
    <source>
        <dbReference type="Proteomes" id="UP000634136"/>
    </source>
</evidence>
<dbReference type="GO" id="GO:0003964">
    <property type="term" value="F:RNA-directed DNA polymerase activity"/>
    <property type="evidence" value="ECO:0007669"/>
    <property type="project" value="UniProtKB-KW"/>
</dbReference>
<gene>
    <name evidence="1" type="ORF">G2W53_039282</name>
</gene>
<name>A0A834SPC2_9FABA</name>
<organism evidence="1 2">
    <name type="scientific">Senna tora</name>
    <dbReference type="NCBI Taxonomy" id="362788"/>
    <lineage>
        <taxon>Eukaryota</taxon>
        <taxon>Viridiplantae</taxon>
        <taxon>Streptophyta</taxon>
        <taxon>Embryophyta</taxon>
        <taxon>Tracheophyta</taxon>
        <taxon>Spermatophyta</taxon>
        <taxon>Magnoliopsida</taxon>
        <taxon>eudicotyledons</taxon>
        <taxon>Gunneridae</taxon>
        <taxon>Pentapetalae</taxon>
        <taxon>rosids</taxon>
        <taxon>fabids</taxon>
        <taxon>Fabales</taxon>
        <taxon>Fabaceae</taxon>
        <taxon>Caesalpinioideae</taxon>
        <taxon>Cassia clade</taxon>
        <taxon>Senna</taxon>
    </lineage>
</organism>
<keyword evidence="1" id="KW-0808">Transferase</keyword>
<keyword evidence="1" id="KW-0548">Nucleotidyltransferase</keyword>
<keyword evidence="2" id="KW-1185">Reference proteome</keyword>
<keyword evidence="1" id="KW-0695">RNA-directed DNA polymerase</keyword>
<comment type="caution">
    <text evidence="1">The sequence shown here is derived from an EMBL/GenBank/DDBJ whole genome shotgun (WGS) entry which is preliminary data.</text>
</comment>
<proteinExistence type="predicted"/>
<protein>
    <submittedName>
        <fullName evidence="1">Putative RNA-directed DNA polymerase</fullName>
    </submittedName>
</protein>
<dbReference type="AlphaFoldDB" id="A0A834SPC2"/>
<dbReference type="EMBL" id="JAAIUW010000012">
    <property type="protein sequence ID" value="KAF7807121.1"/>
    <property type="molecule type" value="Genomic_DNA"/>
</dbReference>
<dbReference type="Proteomes" id="UP000634136">
    <property type="component" value="Unassembled WGS sequence"/>
</dbReference>
<accession>A0A834SPC2</accession>